<keyword evidence="2" id="KW-0408">Iron</keyword>
<gene>
    <name evidence="4" type="ORF">H9639_14380</name>
</gene>
<dbReference type="Proteomes" id="UP000609874">
    <property type="component" value="Unassembled WGS sequence"/>
</dbReference>
<evidence type="ECO:0000256" key="3">
    <source>
        <dbReference type="SAM" id="MobiDB-lite"/>
    </source>
</evidence>
<keyword evidence="5" id="KW-1185">Reference proteome</keyword>
<comment type="caution">
    <text evidence="4">The sequence shown here is derived from an EMBL/GenBank/DDBJ whole genome shotgun (WGS) entry which is preliminary data.</text>
</comment>
<name>A0ABR8UVA4_9MICC</name>
<proteinExistence type="inferred from homology"/>
<keyword evidence="2" id="KW-0503">Monooxygenase</keyword>
<dbReference type="Gene3D" id="1.10.630.10">
    <property type="entry name" value="Cytochrome P450"/>
    <property type="match status" value="1"/>
</dbReference>
<evidence type="ECO:0000256" key="2">
    <source>
        <dbReference type="RuleBase" id="RU000461"/>
    </source>
</evidence>
<dbReference type="PRINTS" id="PR00359">
    <property type="entry name" value="BP450"/>
</dbReference>
<keyword evidence="2" id="KW-0560">Oxidoreductase</keyword>
<dbReference type="Pfam" id="PF00067">
    <property type="entry name" value="p450"/>
    <property type="match status" value="1"/>
</dbReference>
<dbReference type="InterPro" id="IPR036396">
    <property type="entry name" value="Cyt_P450_sf"/>
</dbReference>
<comment type="similarity">
    <text evidence="1 2">Belongs to the cytochrome P450 family.</text>
</comment>
<feature type="compositionally biased region" description="Polar residues" evidence="3">
    <location>
        <begin position="1"/>
        <end position="12"/>
    </location>
</feature>
<sequence length="417" mass="45264">MTTKTVSPSTGTGAPASARNPESVPSLADDPFSLANLADPYPLHEKLREAGPVVWLEKYGSYAVTRYEPVYEILTDFETYISGGGLGPADRRKSAEWRPAGILESDPPTHTAMRRGLSKVVSPSSVRRLRSEFEPPARDLVQELVARGSFDVVRDLAEVYPLQVFPDAVGIPQGGRENLLPYGSMTFNAFGPRNEVYEEAFRDADAVSAWVMENCERRNLRPGGFGAGIWEVADDGGITADEAALLVRALLSAGVDTTVTGIGNTLLCLARNPDQWEKLRANPNLAKFAVDEALRLESPFQMFHRTAAVDSVIEGVLIPKDAKILLFMGAANRDPRKWGENADSFDLDRSASGHVAFGMGLHQCVGQPIARLEIELVLRALAEAVERIELTGDPVPQIHNVLHAFSSIPVRVVPAAG</sequence>
<dbReference type="InterPro" id="IPR001128">
    <property type="entry name" value="Cyt_P450"/>
</dbReference>
<keyword evidence="2" id="KW-0479">Metal-binding</keyword>
<dbReference type="PROSITE" id="PS00086">
    <property type="entry name" value="CYTOCHROME_P450"/>
    <property type="match status" value="1"/>
</dbReference>
<keyword evidence="2" id="KW-0349">Heme</keyword>
<evidence type="ECO:0000313" key="4">
    <source>
        <dbReference type="EMBL" id="MBD7996484.1"/>
    </source>
</evidence>
<feature type="region of interest" description="Disordered" evidence="3">
    <location>
        <begin position="1"/>
        <end position="31"/>
    </location>
</feature>
<dbReference type="EMBL" id="JACSQD010000007">
    <property type="protein sequence ID" value="MBD7996484.1"/>
    <property type="molecule type" value="Genomic_DNA"/>
</dbReference>
<accession>A0ABR8UVA4</accession>
<dbReference type="InterPro" id="IPR002397">
    <property type="entry name" value="Cyt_P450_B"/>
</dbReference>
<dbReference type="CDD" id="cd11037">
    <property type="entry name" value="CYP199A2-like"/>
    <property type="match status" value="1"/>
</dbReference>
<dbReference type="PANTHER" id="PTHR46696:SF1">
    <property type="entry name" value="CYTOCHROME P450 YJIB-RELATED"/>
    <property type="match status" value="1"/>
</dbReference>
<evidence type="ECO:0000256" key="1">
    <source>
        <dbReference type="ARBA" id="ARBA00010617"/>
    </source>
</evidence>
<protein>
    <submittedName>
        <fullName evidence="4">Cytochrome P450</fullName>
    </submittedName>
</protein>
<organism evidence="4 5">
    <name type="scientific">Arthrobacter gallicola</name>
    <dbReference type="NCBI Taxonomy" id="2762225"/>
    <lineage>
        <taxon>Bacteria</taxon>
        <taxon>Bacillati</taxon>
        <taxon>Actinomycetota</taxon>
        <taxon>Actinomycetes</taxon>
        <taxon>Micrococcales</taxon>
        <taxon>Micrococcaceae</taxon>
        <taxon>Arthrobacter</taxon>
    </lineage>
</organism>
<evidence type="ECO:0000313" key="5">
    <source>
        <dbReference type="Proteomes" id="UP000609874"/>
    </source>
</evidence>
<dbReference type="SUPFAM" id="SSF48264">
    <property type="entry name" value="Cytochrome P450"/>
    <property type="match status" value="1"/>
</dbReference>
<dbReference type="PRINTS" id="PR00385">
    <property type="entry name" value="P450"/>
</dbReference>
<dbReference type="RefSeq" id="WP_191808764.1">
    <property type="nucleotide sequence ID" value="NZ_JACSQD010000007.1"/>
</dbReference>
<dbReference type="PANTHER" id="PTHR46696">
    <property type="entry name" value="P450, PUTATIVE (EUROFUNG)-RELATED"/>
    <property type="match status" value="1"/>
</dbReference>
<reference evidence="4 5" key="1">
    <citation type="submission" date="2020-08" db="EMBL/GenBank/DDBJ databases">
        <title>A Genomic Blueprint of the Chicken Gut Microbiome.</title>
        <authorList>
            <person name="Gilroy R."/>
            <person name="Ravi A."/>
            <person name="Getino M."/>
            <person name="Pursley I."/>
            <person name="Horton D.L."/>
            <person name="Alikhan N.-F."/>
            <person name="Baker D."/>
            <person name="Gharbi K."/>
            <person name="Hall N."/>
            <person name="Watson M."/>
            <person name="Adriaenssens E.M."/>
            <person name="Foster-Nyarko E."/>
            <person name="Jarju S."/>
            <person name="Secka A."/>
            <person name="Antonio M."/>
            <person name="Oren A."/>
            <person name="Chaudhuri R."/>
            <person name="La Ragione R.M."/>
            <person name="Hildebrand F."/>
            <person name="Pallen M.J."/>
        </authorList>
    </citation>
    <scope>NUCLEOTIDE SEQUENCE [LARGE SCALE GENOMIC DNA]</scope>
    <source>
        <strain evidence="4 5">Sa2CUA1</strain>
    </source>
</reference>
<dbReference type="InterPro" id="IPR017972">
    <property type="entry name" value="Cyt_P450_CS"/>
</dbReference>